<evidence type="ECO:0000256" key="1">
    <source>
        <dbReference type="SAM" id="MobiDB-lite"/>
    </source>
</evidence>
<feature type="compositionally biased region" description="Low complexity" evidence="1">
    <location>
        <begin position="96"/>
        <end position="106"/>
    </location>
</feature>
<feature type="compositionally biased region" description="Basic and acidic residues" evidence="1">
    <location>
        <begin position="110"/>
        <end position="123"/>
    </location>
</feature>
<sequence length="159" mass="17105">MTQTATAALLSAAPSHGSLHFPSPHPDDVFPGHSPPHWVEAVPPWAAALPLVTAGTPGFLPTPGSSPTSSVRARPDRPRSPSARPLTPPRERPPGRRGAPAPEASPQAPPRERPLPEPIREADPPPPPPSQERGMPLPCATFHDFRRQACYDVLNRLRR</sequence>
<feature type="compositionally biased region" description="Low complexity" evidence="1">
    <location>
        <begin position="1"/>
        <end position="15"/>
    </location>
</feature>
<comment type="caution">
    <text evidence="2">The sequence shown here is derived from an EMBL/GenBank/DDBJ whole genome shotgun (WGS) entry which is preliminary data.</text>
</comment>
<dbReference type="Proteomes" id="UP001500902">
    <property type="component" value="Unassembled WGS sequence"/>
</dbReference>
<reference evidence="3" key="1">
    <citation type="journal article" date="2019" name="Int. J. Syst. Evol. Microbiol.">
        <title>The Global Catalogue of Microorganisms (GCM) 10K type strain sequencing project: providing services to taxonomists for standard genome sequencing and annotation.</title>
        <authorList>
            <consortium name="The Broad Institute Genomics Platform"/>
            <consortium name="The Broad Institute Genome Sequencing Center for Infectious Disease"/>
            <person name="Wu L."/>
            <person name="Ma J."/>
        </authorList>
    </citation>
    <scope>NUCLEOTIDE SEQUENCE [LARGE SCALE GENOMIC DNA]</scope>
    <source>
        <strain evidence="3">JCM 16904</strain>
    </source>
</reference>
<organism evidence="2 3">
    <name type="scientific">Nonomuraea antimicrobica</name>
    <dbReference type="NCBI Taxonomy" id="561173"/>
    <lineage>
        <taxon>Bacteria</taxon>
        <taxon>Bacillati</taxon>
        <taxon>Actinomycetota</taxon>
        <taxon>Actinomycetes</taxon>
        <taxon>Streptosporangiales</taxon>
        <taxon>Streptosporangiaceae</taxon>
        <taxon>Nonomuraea</taxon>
    </lineage>
</organism>
<proteinExistence type="predicted"/>
<protein>
    <submittedName>
        <fullName evidence="2">Uncharacterized protein</fullName>
    </submittedName>
</protein>
<evidence type="ECO:0000313" key="2">
    <source>
        <dbReference type="EMBL" id="GAA3705421.1"/>
    </source>
</evidence>
<dbReference type="EMBL" id="BAAAZP010000187">
    <property type="protein sequence ID" value="GAA3705421.1"/>
    <property type="molecule type" value="Genomic_DNA"/>
</dbReference>
<evidence type="ECO:0000313" key="3">
    <source>
        <dbReference type="Proteomes" id="UP001500902"/>
    </source>
</evidence>
<accession>A0ABP7DIX0</accession>
<feature type="region of interest" description="Disordered" evidence="1">
    <location>
        <begin position="1"/>
        <end position="28"/>
    </location>
</feature>
<keyword evidence="3" id="KW-1185">Reference proteome</keyword>
<gene>
    <name evidence="2" type="ORF">GCM10022224_083530</name>
</gene>
<feature type="region of interest" description="Disordered" evidence="1">
    <location>
        <begin position="53"/>
        <end position="139"/>
    </location>
</feature>
<name>A0ABP7DIX0_9ACTN</name>